<dbReference type="PANTHER" id="PTHR33371">
    <property type="entry name" value="INTERMEMBRANE PHOSPHOLIPID TRANSPORT SYSTEM BINDING PROTEIN MLAD-RELATED"/>
    <property type="match status" value="1"/>
</dbReference>
<evidence type="ECO:0000259" key="2">
    <source>
        <dbReference type="Pfam" id="PF02470"/>
    </source>
</evidence>
<name>A0A6J7DAR9_9ZZZZ</name>
<dbReference type="PANTHER" id="PTHR33371:SF4">
    <property type="entry name" value="INTERMEMBRANE PHOSPHOLIPID TRANSPORT SYSTEM BINDING PROTEIN MLAD"/>
    <property type="match status" value="1"/>
</dbReference>
<feature type="compositionally biased region" description="Low complexity" evidence="1">
    <location>
        <begin position="457"/>
        <end position="500"/>
    </location>
</feature>
<sequence>MKRLLAIGGVLIVGAGVLVFGVAAGDSGSYRVRAIFDSANQVTVGEEARVAGVTVGVIEQLDVTDDNKAAVTLRIDNPGYQDFKTDAHCVIRPQSLIGEQYVDCSPTRPVPPGGKPAPSLSTIASGAGQGDHLLPVENTSSPVGIDLINNIMRIPQRQRFAVILNEFGVALAGNGQTLNTVIRRANPALQETDKVLQILADQNTTLANLAEKSDQSLAPLARERASVAGFVRNSEVVSRASAAKGAALQQNFEKFPAFLQQLTPTMNQLSAFSSAFGGALKPLQGHTAAINSTVAHLPALANYSIDAFQTLGSPVATTASTVLTNPAVLTALGNTKTMAAGLNPFATGLGGLLESVQKTGGWEYLMQTLYFQTGVGNGFNEFGHYVRGELLVYPIAACATTEVGRGSTYGACSANFDHGEEPTVNAAAAMVSRIAHAGGSVISRPFGWQNWSRPLKPARAAQPRAKAPSASAPQSKGVPPATTTPTTTPQPPADTNAQANGAMLKYLLGGGKR</sequence>
<dbReference type="AlphaFoldDB" id="A0A6J7DAR9"/>
<dbReference type="InterPro" id="IPR052336">
    <property type="entry name" value="MlaD_Phospholipid_Transporter"/>
</dbReference>
<dbReference type="EMBL" id="CAFBLU010000006">
    <property type="protein sequence ID" value="CAB4867576.1"/>
    <property type="molecule type" value="Genomic_DNA"/>
</dbReference>
<dbReference type="InterPro" id="IPR003399">
    <property type="entry name" value="Mce/MlaD"/>
</dbReference>
<feature type="region of interest" description="Disordered" evidence="1">
    <location>
        <begin position="457"/>
        <end position="513"/>
    </location>
</feature>
<evidence type="ECO:0000313" key="3">
    <source>
        <dbReference type="EMBL" id="CAB4867576.1"/>
    </source>
</evidence>
<feature type="domain" description="Mce/MlaD" evidence="2">
    <location>
        <begin position="29"/>
        <end position="106"/>
    </location>
</feature>
<gene>
    <name evidence="3" type="ORF">UFOPK3444_00540</name>
</gene>
<accession>A0A6J7DAR9</accession>
<dbReference type="Pfam" id="PF02470">
    <property type="entry name" value="MlaD"/>
    <property type="match status" value="1"/>
</dbReference>
<protein>
    <submittedName>
        <fullName evidence="3">Unannotated protein</fullName>
    </submittedName>
</protein>
<reference evidence="3" key="1">
    <citation type="submission" date="2020-05" db="EMBL/GenBank/DDBJ databases">
        <authorList>
            <person name="Chiriac C."/>
            <person name="Salcher M."/>
            <person name="Ghai R."/>
            <person name="Kavagutti S V."/>
        </authorList>
    </citation>
    <scope>NUCLEOTIDE SEQUENCE</scope>
</reference>
<proteinExistence type="predicted"/>
<evidence type="ECO:0000256" key="1">
    <source>
        <dbReference type="SAM" id="MobiDB-lite"/>
    </source>
</evidence>
<organism evidence="3">
    <name type="scientific">freshwater metagenome</name>
    <dbReference type="NCBI Taxonomy" id="449393"/>
    <lineage>
        <taxon>unclassified sequences</taxon>
        <taxon>metagenomes</taxon>
        <taxon>ecological metagenomes</taxon>
    </lineage>
</organism>